<protein>
    <recommendedName>
        <fullName evidence="3">GlcNAc-PI de-N-acetylase</fullName>
    </recommendedName>
</protein>
<gene>
    <name evidence="1" type="ORF">A2785_01020</name>
</gene>
<accession>A0A1G1VL70</accession>
<comment type="caution">
    <text evidence="1">The sequence shown here is derived from an EMBL/GenBank/DDBJ whole genome shotgun (WGS) entry which is preliminary data.</text>
</comment>
<proteinExistence type="predicted"/>
<dbReference type="Gene3D" id="3.40.50.10320">
    <property type="entry name" value="LmbE-like"/>
    <property type="match status" value="1"/>
</dbReference>
<sequence length="236" mass="26529">MVSLKDQKLLIVAPHPDDEIIGCGGLIAKMKDAGGKVYVLFLTVGDTKDFSGNGFSSKKERLLEIEAVAKYMRFDDYHVAYGHNKHHLRLDMESQLELITMIERESPISIEKLKPTIVLFPTANNYNQDHRAAAQATFAACRPASRQYKHQANMVFSYEVAADQWNLEKLFTPNFFATLSARQLRKKIAALRLYSSQLRQRGNPRSPKALQGLASVRGAQSGTSLAEAYYLHRVVV</sequence>
<dbReference type="Proteomes" id="UP000179069">
    <property type="component" value="Unassembled WGS sequence"/>
</dbReference>
<dbReference type="Pfam" id="PF02585">
    <property type="entry name" value="PIG-L"/>
    <property type="match status" value="1"/>
</dbReference>
<organism evidence="1 2">
    <name type="scientific">Candidatus Chisholmbacteria bacterium RIFCSPHIGHO2_01_FULL_49_18</name>
    <dbReference type="NCBI Taxonomy" id="1797590"/>
    <lineage>
        <taxon>Bacteria</taxon>
        <taxon>Candidatus Chisholmiibacteriota</taxon>
    </lineage>
</organism>
<evidence type="ECO:0000313" key="1">
    <source>
        <dbReference type="EMBL" id="OGY16153.1"/>
    </source>
</evidence>
<dbReference type="PANTHER" id="PTHR12993:SF11">
    <property type="entry name" value="N-ACETYLGLUCOSAMINYL-PHOSPHATIDYLINOSITOL DE-N-ACETYLASE"/>
    <property type="match status" value="1"/>
</dbReference>
<name>A0A1G1VL70_9BACT</name>
<evidence type="ECO:0008006" key="3">
    <source>
        <dbReference type="Google" id="ProtNLM"/>
    </source>
</evidence>
<dbReference type="SUPFAM" id="SSF102588">
    <property type="entry name" value="LmbE-like"/>
    <property type="match status" value="1"/>
</dbReference>
<dbReference type="EMBL" id="MHCI01000019">
    <property type="protein sequence ID" value="OGY16153.1"/>
    <property type="molecule type" value="Genomic_DNA"/>
</dbReference>
<dbReference type="InterPro" id="IPR024078">
    <property type="entry name" value="LmbE-like_dom_sf"/>
</dbReference>
<evidence type="ECO:0000313" key="2">
    <source>
        <dbReference type="Proteomes" id="UP000179069"/>
    </source>
</evidence>
<reference evidence="1 2" key="1">
    <citation type="journal article" date="2016" name="Nat. Commun.">
        <title>Thousands of microbial genomes shed light on interconnected biogeochemical processes in an aquifer system.</title>
        <authorList>
            <person name="Anantharaman K."/>
            <person name="Brown C.T."/>
            <person name="Hug L.A."/>
            <person name="Sharon I."/>
            <person name="Castelle C.J."/>
            <person name="Probst A.J."/>
            <person name="Thomas B.C."/>
            <person name="Singh A."/>
            <person name="Wilkins M.J."/>
            <person name="Karaoz U."/>
            <person name="Brodie E.L."/>
            <person name="Williams K.H."/>
            <person name="Hubbard S.S."/>
            <person name="Banfield J.F."/>
        </authorList>
    </citation>
    <scope>NUCLEOTIDE SEQUENCE [LARGE SCALE GENOMIC DNA]</scope>
</reference>
<dbReference type="PANTHER" id="PTHR12993">
    <property type="entry name" value="N-ACETYLGLUCOSAMINYL-PHOSPHATIDYLINOSITOL DE-N-ACETYLASE-RELATED"/>
    <property type="match status" value="1"/>
</dbReference>
<dbReference type="AlphaFoldDB" id="A0A1G1VL70"/>
<dbReference type="InterPro" id="IPR003737">
    <property type="entry name" value="GlcNAc_PI_deacetylase-related"/>
</dbReference>
<dbReference type="GO" id="GO:0016811">
    <property type="term" value="F:hydrolase activity, acting on carbon-nitrogen (but not peptide) bonds, in linear amides"/>
    <property type="evidence" value="ECO:0007669"/>
    <property type="project" value="TreeGrafter"/>
</dbReference>